<dbReference type="GO" id="GO:0016740">
    <property type="term" value="F:transferase activity"/>
    <property type="evidence" value="ECO:0007669"/>
    <property type="project" value="UniProtKB-KW"/>
</dbReference>
<keyword evidence="2" id="KW-1185">Reference proteome</keyword>
<dbReference type="Pfam" id="PF13704">
    <property type="entry name" value="Glyco_tranf_2_4"/>
    <property type="match status" value="1"/>
</dbReference>
<dbReference type="Gene3D" id="3.90.550.10">
    <property type="entry name" value="Spore Coat Polysaccharide Biosynthesis Protein SpsA, Chain A"/>
    <property type="match status" value="1"/>
</dbReference>
<comment type="caution">
    <text evidence="1">The sequence shown here is derived from an EMBL/GenBank/DDBJ whole genome shotgun (WGS) entry which is preliminary data.</text>
</comment>
<dbReference type="InterPro" id="IPR029044">
    <property type="entry name" value="Nucleotide-diphossugar_trans"/>
</dbReference>
<sequence>MITNSAIAIELYLLCFNEEKMILHTLNYYSRICSKIIIIDNQSSDNSIRLASDYNNIEFRYLDSGNEFIEDKLTEAKNNCWKKSTADYVIVCDMDEFLYDEQLLEKLVMAKEQKIIMPAVIGYNMISDVFPINYESLITEQVKYGVRSERFDKQIIFDPKKVKEINYRPGAHLCQPLFYENRVETSKMELKLLHYKYLGKDYLYKKHKGYANRMSEISKDKKHGAEYLEGESHIDTVFESSKFLEKIIP</sequence>
<dbReference type="RefSeq" id="WP_064716228.1">
    <property type="nucleotide sequence ID" value="NZ_JMTM01000065.1"/>
</dbReference>
<dbReference type="SUPFAM" id="SSF53448">
    <property type="entry name" value="Nucleotide-diphospho-sugar transferases"/>
    <property type="match status" value="1"/>
</dbReference>
<keyword evidence="1" id="KW-0808">Transferase</keyword>
<evidence type="ECO:0000313" key="2">
    <source>
        <dbReference type="Proteomes" id="UP000093807"/>
    </source>
</evidence>
<proteinExistence type="predicted"/>
<dbReference type="EMBL" id="JMTM01000065">
    <property type="protein sequence ID" value="OAZ03225.1"/>
    <property type="molecule type" value="Genomic_DNA"/>
</dbReference>
<protein>
    <submittedName>
        <fullName evidence="1">Glycosyl transferase family 2</fullName>
    </submittedName>
</protein>
<gene>
    <name evidence="1" type="ORF">FLB_24710</name>
</gene>
<reference evidence="1 2" key="1">
    <citation type="submission" date="2016-06" db="EMBL/GenBank/DDBJ databases">
        <title>Draft genome sequence of Flavobacterium succinicans strain DD5b.</title>
        <authorList>
            <person name="Poehlein A."/>
            <person name="Daniel R."/>
            <person name="Simeonova D.D."/>
        </authorList>
    </citation>
    <scope>NUCLEOTIDE SEQUENCE [LARGE SCALE GENOMIC DNA]</scope>
    <source>
        <strain evidence="1 2">DD5b</strain>
    </source>
</reference>
<dbReference type="AlphaFoldDB" id="A0A199XNL5"/>
<dbReference type="Proteomes" id="UP000093807">
    <property type="component" value="Unassembled WGS sequence"/>
</dbReference>
<name>A0A199XNL5_9FLAO</name>
<evidence type="ECO:0000313" key="1">
    <source>
        <dbReference type="EMBL" id="OAZ03225.1"/>
    </source>
</evidence>
<dbReference type="PATRIC" id="fig|29536.5.peg.2570"/>
<accession>A0A199XNL5</accession>
<organism evidence="1 2">
    <name type="scientific">Flavobacterium succinicans</name>
    <dbReference type="NCBI Taxonomy" id="29536"/>
    <lineage>
        <taxon>Bacteria</taxon>
        <taxon>Pseudomonadati</taxon>
        <taxon>Bacteroidota</taxon>
        <taxon>Flavobacteriia</taxon>
        <taxon>Flavobacteriales</taxon>
        <taxon>Flavobacteriaceae</taxon>
        <taxon>Flavobacterium</taxon>
    </lineage>
</organism>